<dbReference type="RefSeq" id="WP_139149806.1">
    <property type="nucleotide sequence ID" value="NZ_FMVF01000060.1"/>
</dbReference>
<evidence type="ECO:0008006" key="3">
    <source>
        <dbReference type="Google" id="ProtNLM"/>
    </source>
</evidence>
<organism evidence="1 2">
    <name type="scientific">Flavobacterium caeni</name>
    <dbReference type="NCBI Taxonomy" id="490189"/>
    <lineage>
        <taxon>Bacteria</taxon>
        <taxon>Pseudomonadati</taxon>
        <taxon>Bacteroidota</taxon>
        <taxon>Flavobacteriia</taxon>
        <taxon>Flavobacteriales</taxon>
        <taxon>Flavobacteriaceae</taxon>
        <taxon>Flavobacterium</taxon>
    </lineage>
</organism>
<evidence type="ECO:0000313" key="1">
    <source>
        <dbReference type="EMBL" id="SCZ01576.1"/>
    </source>
</evidence>
<gene>
    <name evidence="1" type="ORF">SAMN02927903_03376</name>
</gene>
<proteinExistence type="predicted"/>
<protein>
    <recommendedName>
        <fullName evidence="3">Lipoprotein</fullName>
    </recommendedName>
</protein>
<dbReference type="OrthoDB" id="4301792at2"/>
<dbReference type="EMBL" id="FMVF01000060">
    <property type="protein sequence ID" value="SCZ01576.1"/>
    <property type="molecule type" value="Genomic_DNA"/>
</dbReference>
<accession>A0A1G5KLU0</accession>
<dbReference type="PROSITE" id="PS51257">
    <property type="entry name" value="PROKAR_LIPOPROTEIN"/>
    <property type="match status" value="1"/>
</dbReference>
<reference evidence="1 2" key="1">
    <citation type="submission" date="2016-10" db="EMBL/GenBank/DDBJ databases">
        <authorList>
            <person name="de Groot N.N."/>
        </authorList>
    </citation>
    <scope>NUCLEOTIDE SEQUENCE [LARGE SCALE GENOMIC DNA]</scope>
    <source>
        <strain evidence="1 2">CGMCC 1.7031</strain>
    </source>
</reference>
<name>A0A1G5KLU0_9FLAO</name>
<dbReference type="Proteomes" id="UP000199354">
    <property type="component" value="Unassembled WGS sequence"/>
</dbReference>
<keyword evidence="2" id="KW-1185">Reference proteome</keyword>
<dbReference type="STRING" id="490189.SAMN02927903_03376"/>
<dbReference type="AlphaFoldDB" id="A0A1G5KLU0"/>
<sequence length="156" mass="18329">MKRFILVLISIFIFSCNKSSQQYLKNDDFEYAVLPFNQNEKYPLFANSTPTSLSHLEVMEIEKIAGQKIIETIQAHNRRQSKPDKYLRQYVAVVNENGEKEIWIQCFVSDFIAYDEDKNYWRKHILDFGDGGDSVFSLKVNLSKKIFYDFAIHLQA</sequence>
<evidence type="ECO:0000313" key="2">
    <source>
        <dbReference type="Proteomes" id="UP000199354"/>
    </source>
</evidence>